<dbReference type="Gene3D" id="3.80.10.10">
    <property type="entry name" value="Ribonuclease Inhibitor"/>
    <property type="match status" value="1"/>
</dbReference>
<dbReference type="InParanoid" id="A0A2P5EZE5"/>
<dbReference type="SUPFAM" id="SSF52047">
    <property type="entry name" value="RNI-like"/>
    <property type="match status" value="1"/>
</dbReference>
<dbReference type="OrthoDB" id="550575at2759"/>
<protein>
    <submittedName>
        <fullName evidence="1">LRR domain containing protein</fullName>
    </submittedName>
</protein>
<evidence type="ECO:0000313" key="2">
    <source>
        <dbReference type="Proteomes" id="UP000237000"/>
    </source>
</evidence>
<evidence type="ECO:0000313" key="1">
    <source>
        <dbReference type="EMBL" id="PON90915.1"/>
    </source>
</evidence>
<accession>A0A2P5EZE5</accession>
<organism evidence="1 2">
    <name type="scientific">Trema orientale</name>
    <name type="common">Charcoal tree</name>
    <name type="synonym">Celtis orientalis</name>
    <dbReference type="NCBI Taxonomy" id="63057"/>
    <lineage>
        <taxon>Eukaryota</taxon>
        <taxon>Viridiplantae</taxon>
        <taxon>Streptophyta</taxon>
        <taxon>Embryophyta</taxon>
        <taxon>Tracheophyta</taxon>
        <taxon>Spermatophyta</taxon>
        <taxon>Magnoliopsida</taxon>
        <taxon>eudicotyledons</taxon>
        <taxon>Gunneridae</taxon>
        <taxon>Pentapetalae</taxon>
        <taxon>rosids</taxon>
        <taxon>fabids</taxon>
        <taxon>Rosales</taxon>
        <taxon>Cannabaceae</taxon>
        <taxon>Trema</taxon>
    </lineage>
</organism>
<dbReference type="AlphaFoldDB" id="A0A2P5EZE5"/>
<dbReference type="Proteomes" id="UP000237000">
    <property type="component" value="Unassembled WGS sequence"/>
</dbReference>
<keyword evidence="2" id="KW-1185">Reference proteome</keyword>
<gene>
    <name evidence="1" type="ORF">TorRG33x02_133210</name>
</gene>
<sequence>MKLPLLEKVGVIPGVCKSWRRVINTYLDFWLELDFERLSDSLKSETFNGLLRMLLQRSSGRLHTLCSVGLPNDYSLSIITEHNIGSAALRTIGYHCKNLTRLDRNLHIWDPNRKSSRNEEAFAIAATMPTLKHLGIAYLYVSAEGVFKILSGCPQLEFLDIRECYIYIQDYELFSNKFPALKVLGLLKYRQNFTKRWEWDDHLNLGRPETDFLDYYIG</sequence>
<dbReference type="EMBL" id="JXTC01000079">
    <property type="protein sequence ID" value="PON90915.1"/>
    <property type="molecule type" value="Genomic_DNA"/>
</dbReference>
<dbReference type="InterPro" id="IPR032675">
    <property type="entry name" value="LRR_dom_sf"/>
</dbReference>
<dbReference type="PANTHER" id="PTHR38926">
    <property type="entry name" value="F-BOX DOMAIN CONTAINING PROTEIN, EXPRESSED"/>
    <property type="match status" value="1"/>
</dbReference>
<proteinExistence type="predicted"/>
<name>A0A2P5EZE5_TREOI</name>
<dbReference type="PANTHER" id="PTHR38926:SF5">
    <property type="entry name" value="F-BOX AND LEUCINE-RICH REPEAT PROTEIN 6"/>
    <property type="match status" value="1"/>
</dbReference>
<reference evidence="2" key="1">
    <citation type="submission" date="2016-06" db="EMBL/GenBank/DDBJ databases">
        <title>Parallel loss of symbiosis genes in relatives of nitrogen-fixing non-legume Parasponia.</title>
        <authorList>
            <person name="Van Velzen R."/>
            <person name="Holmer R."/>
            <person name="Bu F."/>
            <person name="Rutten L."/>
            <person name="Van Zeijl A."/>
            <person name="Liu W."/>
            <person name="Santuari L."/>
            <person name="Cao Q."/>
            <person name="Sharma T."/>
            <person name="Shen D."/>
            <person name="Roswanjaya Y."/>
            <person name="Wardhani T."/>
            <person name="Kalhor M.S."/>
            <person name="Jansen J."/>
            <person name="Van den Hoogen J."/>
            <person name="Gungor B."/>
            <person name="Hartog M."/>
            <person name="Hontelez J."/>
            <person name="Verver J."/>
            <person name="Yang W.-C."/>
            <person name="Schijlen E."/>
            <person name="Repin R."/>
            <person name="Schilthuizen M."/>
            <person name="Schranz E."/>
            <person name="Heidstra R."/>
            <person name="Miyata K."/>
            <person name="Fedorova E."/>
            <person name="Kohlen W."/>
            <person name="Bisseling T."/>
            <person name="Smit S."/>
            <person name="Geurts R."/>
        </authorList>
    </citation>
    <scope>NUCLEOTIDE SEQUENCE [LARGE SCALE GENOMIC DNA]</scope>
    <source>
        <strain evidence="2">cv. RG33-2</strain>
    </source>
</reference>
<comment type="caution">
    <text evidence="1">The sequence shown here is derived from an EMBL/GenBank/DDBJ whole genome shotgun (WGS) entry which is preliminary data.</text>
</comment>
<dbReference type="STRING" id="63057.A0A2P5EZE5"/>